<dbReference type="RefSeq" id="WP_317831209.1">
    <property type="nucleotide sequence ID" value="NZ_CP136920.1"/>
</dbReference>
<dbReference type="Proteomes" id="UP001304300">
    <property type="component" value="Chromosome"/>
</dbReference>
<accession>A0AAQ3QRG2</accession>
<dbReference type="EMBL" id="CP136920">
    <property type="protein sequence ID" value="WOO39346.1"/>
    <property type="molecule type" value="Genomic_DNA"/>
</dbReference>
<evidence type="ECO:0000313" key="1">
    <source>
        <dbReference type="EMBL" id="WOO39346.1"/>
    </source>
</evidence>
<gene>
    <name evidence="1" type="ORF">RZN69_12040</name>
</gene>
<dbReference type="KEGG" id="puo:RZN69_12040"/>
<evidence type="ECO:0000313" key="2">
    <source>
        <dbReference type="Proteomes" id="UP001304300"/>
    </source>
</evidence>
<name>A0AAQ3QRG2_9BACT</name>
<keyword evidence="2" id="KW-1185">Reference proteome</keyword>
<dbReference type="AlphaFoldDB" id="A0AAQ3QRG2"/>
<protein>
    <submittedName>
        <fullName evidence="1">Uncharacterized protein</fullName>
    </submittedName>
</protein>
<organism evidence="1 2">
    <name type="scientific">Rubellicoccus peritrichatus</name>
    <dbReference type="NCBI Taxonomy" id="3080537"/>
    <lineage>
        <taxon>Bacteria</taxon>
        <taxon>Pseudomonadati</taxon>
        <taxon>Verrucomicrobiota</taxon>
        <taxon>Opitutia</taxon>
        <taxon>Puniceicoccales</taxon>
        <taxon>Cerasicoccaceae</taxon>
        <taxon>Rubellicoccus</taxon>
    </lineage>
</organism>
<sequence>MDTVLKNEPWLIEFIQHMSCRPGAYLGGESVTLFQAYLNGAITSRRKLGISVFTPEEEHILVNFEKWMENKFEITDTRGWWGLIQKIDSSDKNIYTFIRLFDEFLEQDAS</sequence>
<proteinExistence type="predicted"/>
<reference evidence="1 2" key="1">
    <citation type="submission" date="2023-10" db="EMBL/GenBank/DDBJ databases">
        <title>Rubellicoccus peritrichatus gen. nov., sp. nov., isolated from an algae of coral reef tank.</title>
        <authorList>
            <person name="Luo J."/>
        </authorList>
    </citation>
    <scope>NUCLEOTIDE SEQUENCE [LARGE SCALE GENOMIC DNA]</scope>
    <source>
        <strain evidence="1 2">CR14</strain>
    </source>
</reference>